<feature type="domain" description="Ketosynthase family 3 (KS3)" evidence="11">
    <location>
        <begin position="134"/>
        <end position="561"/>
    </location>
</feature>
<evidence type="ECO:0000256" key="2">
    <source>
        <dbReference type="ARBA" id="ARBA00004792"/>
    </source>
</evidence>
<evidence type="ECO:0000256" key="7">
    <source>
        <dbReference type="ARBA" id="ARBA00022737"/>
    </source>
</evidence>
<dbReference type="GO" id="GO:0004312">
    <property type="term" value="F:fatty acid synthase activity"/>
    <property type="evidence" value="ECO:0007669"/>
    <property type="project" value="TreeGrafter"/>
</dbReference>
<comment type="function">
    <text evidence="8">Involved in production of the polyketide antibiotic thailandamide.</text>
</comment>
<evidence type="ECO:0000259" key="11">
    <source>
        <dbReference type="PROSITE" id="PS52004"/>
    </source>
</evidence>
<dbReference type="InterPro" id="IPR009081">
    <property type="entry name" value="PP-bd_ACP"/>
</dbReference>
<dbReference type="InterPro" id="IPR049552">
    <property type="entry name" value="PKS_DH_N"/>
</dbReference>
<evidence type="ECO:0000259" key="10">
    <source>
        <dbReference type="PROSITE" id="PS50075"/>
    </source>
</evidence>
<comment type="pathway">
    <text evidence="2">Antibiotic biosynthesis.</text>
</comment>
<dbReference type="Gene3D" id="3.10.129.110">
    <property type="entry name" value="Polyketide synthase dehydratase"/>
    <property type="match status" value="1"/>
</dbReference>
<dbReference type="SMART" id="SM01294">
    <property type="entry name" value="PKS_PP_betabranch"/>
    <property type="match status" value="1"/>
</dbReference>
<feature type="compositionally biased region" description="Pro residues" evidence="9">
    <location>
        <begin position="1"/>
        <end position="15"/>
    </location>
</feature>
<keyword evidence="5" id="KW-0597">Phosphoprotein</keyword>
<dbReference type="SMART" id="SM00823">
    <property type="entry name" value="PKS_PP"/>
    <property type="match status" value="1"/>
</dbReference>
<evidence type="ECO:0000256" key="6">
    <source>
        <dbReference type="ARBA" id="ARBA00022679"/>
    </source>
</evidence>
<dbReference type="FunFam" id="3.40.47.10:FF:000019">
    <property type="entry name" value="Polyketide synthase type I"/>
    <property type="match status" value="1"/>
</dbReference>
<dbReference type="InterPro" id="IPR020841">
    <property type="entry name" value="PKS_Beta-ketoAc_synthase_dom"/>
</dbReference>
<dbReference type="PROSITE" id="PS00606">
    <property type="entry name" value="KS3_1"/>
    <property type="match status" value="1"/>
</dbReference>
<accession>A4TTX0</accession>
<dbReference type="SUPFAM" id="SSF53901">
    <property type="entry name" value="Thiolase-like"/>
    <property type="match status" value="1"/>
</dbReference>
<dbReference type="PROSITE" id="PS52004">
    <property type="entry name" value="KS3_2"/>
    <property type="match status" value="1"/>
</dbReference>
<dbReference type="InterPro" id="IPR016039">
    <property type="entry name" value="Thiolase-like"/>
</dbReference>
<dbReference type="CDD" id="cd00833">
    <property type="entry name" value="PKS"/>
    <property type="match status" value="1"/>
</dbReference>
<dbReference type="Pfam" id="PF22336">
    <property type="entry name" value="RhiE-like_linker"/>
    <property type="match status" value="1"/>
</dbReference>
<dbReference type="InterPro" id="IPR014030">
    <property type="entry name" value="Ketoacyl_synth_N"/>
</dbReference>
<dbReference type="InterPro" id="IPR036736">
    <property type="entry name" value="ACP-like_sf"/>
</dbReference>
<dbReference type="EMBL" id="CU459003">
    <property type="protein sequence ID" value="CAM74077.1"/>
    <property type="molecule type" value="Genomic_DNA"/>
</dbReference>
<dbReference type="GO" id="GO:0006633">
    <property type="term" value="P:fatty acid biosynthetic process"/>
    <property type="evidence" value="ECO:0007669"/>
    <property type="project" value="InterPro"/>
</dbReference>
<dbReference type="InterPro" id="IPR042104">
    <property type="entry name" value="PKS_dehydratase_sf"/>
</dbReference>
<evidence type="ECO:0000256" key="8">
    <source>
        <dbReference type="ARBA" id="ARBA00054155"/>
    </source>
</evidence>
<dbReference type="GO" id="GO:0004315">
    <property type="term" value="F:3-oxoacyl-[acyl-carrier-protein] synthase activity"/>
    <property type="evidence" value="ECO:0007669"/>
    <property type="project" value="InterPro"/>
</dbReference>
<proteinExistence type="predicted"/>
<dbReference type="Gene3D" id="1.10.1240.100">
    <property type="match status" value="1"/>
</dbReference>
<dbReference type="PANTHER" id="PTHR43775">
    <property type="entry name" value="FATTY ACID SYNTHASE"/>
    <property type="match status" value="1"/>
</dbReference>
<evidence type="ECO:0000256" key="9">
    <source>
        <dbReference type="SAM" id="MobiDB-lite"/>
    </source>
</evidence>
<gene>
    <name evidence="12" type="ORF">MGR_1120</name>
</gene>
<name>A4TTX0_9PROT</name>
<dbReference type="InterPro" id="IPR050091">
    <property type="entry name" value="PKS_NRPS_Biosynth_Enz"/>
</dbReference>
<keyword evidence="3" id="KW-0596">Phosphopantetheine</keyword>
<evidence type="ECO:0000313" key="12">
    <source>
        <dbReference type="EMBL" id="CAM74077.1"/>
    </source>
</evidence>
<protein>
    <submittedName>
        <fullName evidence="12">Beta-ketoacyl synthase</fullName>
    </submittedName>
</protein>
<dbReference type="AlphaFoldDB" id="A4TTX0"/>
<dbReference type="GO" id="GO:0071770">
    <property type="term" value="P:DIM/DIP cell wall layer assembly"/>
    <property type="evidence" value="ECO:0007669"/>
    <property type="project" value="TreeGrafter"/>
</dbReference>
<reference evidence="12" key="1">
    <citation type="journal article" date="2007" name="J. Bacteriol.">
        <title>Comparative genome analysis of four magnetotactic bacteria reveals a complex set of group-specific genes implicated in magnetosome biomineralization and function.</title>
        <authorList>
            <person name="Richter M."/>
            <person name="Kube M."/>
            <person name="Bazylinski D.A."/>
            <person name="Lombardot T."/>
            <person name="Gloeckner F.O."/>
            <person name="Reinhardt R."/>
            <person name="Schueler D."/>
        </authorList>
    </citation>
    <scope>NUCLEOTIDE SEQUENCE</scope>
    <source>
        <strain evidence="12">MSR-1</strain>
    </source>
</reference>
<dbReference type="Pfam" id="PF00550">
    <property type="entry name" value="PP-binding"/>
    <property type="match status" value="1"/>
</dbReference>
<organism evidence="12">
    <name type="scientific">Magnetospirillum gryphiswaldense</name>
    <dbReference type="NCBI Taxonomy" id="55518"/>
    <lineage>
        <taxon>Bacteria</taxon>
        <taxon>Pseudomonadati</taxon>
        <taxon>Pseudomonadota</taxon>
        <taxon>Alphaproteobacteria</taxon>
        <taxon>Rhodospirillales</taxon>
        <taxon>Rhodospirillaceae</taxon>
        <taxon>Magnetospirillum</taxon>
    </lineage>
</organism>
<evidence type="ECO:0000256" key="4">
    <source>
        <dbReference type="ARBA" id="ARBA00022490"/>
    </source>
</evidence>
<evidence type="ECO:0000256" key="5">
    <source>
        <dbReference type="ARBA" id="ARBA00022553"/>
    </source>
</evidence>
<dbReference type="InterPro" id="IPR020806">
    <property type="entry name" value="PKS_PP-bd"/>
</dbReference>
<keyword evidence="7" id="KW-0677">Repeat</keyword>
<dbReference type="SUPFAM" id="SSF47336">
    <property type="entry name" value="ACP-like"/>
    <property type="match status" value="1"/>
</dbReference>
<dbReference type="Pfam" id="PF00109">
    <property type="entry name" value="ketoacyl-synt"/>
    <property type="match status" value="1"/>
</dbReference>
<keyword evidence="4" id="KW-0963">Cytoplasm</keyword>
<dbReference type="InterPro" id="IPR054514">
    <property type="entry name" value="RhiE-like_linker"/>
</dbReference>
<dbReference type="GO" id="GO:0005737">
    <property type="term" value="C:cytoplasm"/>
    <property type="evidence" value="ECO:0007669"/>
    <property type="project" value="UniProtKB-SubCell"/>
</dbReference>
<dbReference type="Gene3D" id="3.40.47.10">
    <property type="match status" value="1"/>
</dbReference>
<dbReference type="InterPro" id="IPR014031">
    <property type="entry name" value="Ketoacyl_synth_C"/>
</dbReference>
<dbReference type="Pfam" id="PF02801">
    <property type="entry name" value="Ketoacyl-synt_C"/>
    <property type="match status" value="1"/>
</dbReference>
<keyword evidence="6" id="KW-0808">Transferase</keyword>
<dbReference type="PANTHER" id="PTHR43775:SF37">
    <property type="entry name" value="SI:DKEY-61P9.11"/>
    <property type="match status" value="1"/>
</dbReference>
<evidence type="ECO:0000256" key="1">
    <source>
        <dbReference type="ARBA" id="ARBA00004496"/>
    </source>
</evidence>
<feature type="region of interest" description="Disordered" evidence="9">
    <location>
        <begin position="1"/>
        <end position="22"/>
    </location>
</feature>
<dbReference type="PROSITE" id="PS50075">
    <property type="entry name" value="CARRIER"/>
    <property type="match status" value="1"/>
</dbReference>
<evidence type="ECO:0000256" key="3">
    <source>
        <dbReference type="ARBA" id="ARBA00022450"/>
    </source>
</evidence>
<dbReference type="Pfam" id="PF21089">
    <property type="entry name" value="PKS_DH_N"/>
    <property type="match status" value="1"/>
</dbReference>
<dbReference type="InterPro" id="IPR018201">
    <property type="entry name" value="Ketoacyl_synth_AS"/>
</dbReference>
<feature type="domain" description="Carrier" evidence="10">
    <location>
        <begin position="28"/>
        <end position="102"/>
    </location>
</feature>
<comment type="subcellular location">
    <subcellularLocation>
        <location evidence="1">Cytoplasm</location>
    </subcellularLocation>
</comment>
<dbReference type="Gene3D" id="1.10.1200.10">
    <property type="entry name" value="ACP-like"/>
    <property type="match status" value="1"/>
</dbReference>
<dbReference type="GO" id="GO:0005886">
    <property type="term" value="C:plasma membrane"/>
    <property type="evidence" value="ECO:0007669"/>
    <property type="project" value="TreeGrafter"/>
</dbReference>
<dbReference type="GO" id="GO:0031177">
    <property type="term" value="F:phosphopantetheine binding"/>
    <property type="evidence" value="ECO:0007669"/>
    <property type="project" value="InterPro"/>
</dbReference>
<dbReference type="SMART" id="SM00825">
    <property type="entry name" value="PKS_KS"/>
    <property type="match status" value="1"/>
</dbReference>
<sequence>MPMPMPLPVAAPMPEPGTGTRCRGPRPWAPWAALSAIAARVLEVDPSALDADAELGEFGFDSITMTGFAAKVNAELSLSLTPADFFEFATLNRLARHIAGSVVLPSRPKAQPAAVSIPVHKVTAPVPAATDTDTDAIAIVGFSCRFPQALDGDEFWQNLLAGRDCISRIPADRWDWQAYDGDPKIEQGKTNIHWGGFIDGVFEFDPLFFGISPREAKLMDPQQRLLMMHVWKAIEDAGHAPKSLAGRRVGLFVGTSSSGYREIIGDDTGAEGYVATGAVPSVGPNRISYFLDWHGPSEPVETACSSSLVALHRAVQAMRAGDCDMAVVGGVNTIVTPEAHINFAKAGMLSPDGRCKTFSAQANGYVRGEGVGAVVLKYLSEAEKDGDPILAVVRASAVNHGGRANSLTAPNTAAQADLLRDAHTRAGIDPASIGYIEAHGTGTALGDPVEINALKSAFAGVQGAHIGIGSVKTNIGHLELAAGMASIIKVLQQMRHRRLAPSLHCAETNPYIDLSASPFHIVRAAEEWKPAHDAQGRALPLRAGISSFGFGGVNAHVILEEYHAPATSAAPPAGPVLVVLSARDGERLKEQAGNLLAAIAEGRVGEADLADLAYTLQVGRDAMKHRLAPGGRIRCPQLRQRLNSFLAGDTNAIMLGKLEAGAKTGPAIDARAPLHTIAAQWVAGGSMDWAGLYPEKRRRLRLPSYPFARDLYHINASFGGSATLASTDYRRTLDAEDFFLRDHRVKGSRILPGAMGLELARSAFAAGQLSGTS</sequence>